<evidence type="ECO:0000313" key="1">
    <source>
        <dbReference type="EMBL" id="CAG8538754.1"/>
    </source>
</evidence>
<gene>
    <name evidence="1" type="ORF">RPERSI_LOCUS3458</name>
</gene>
<sequence length="183" mass="21734">MSGFLHKQWIKQKLLNYLNDIDEPVKKPIRAQIFEVCSFRLETDNLKEKTCAKIHDKRFYIRCFFSEEYASIKPLGYDCFLNIERFKYSTNISHGLEDIRLMDVREDNDVKVALRRRYIKLYPFSHPGWGWRRVPHEQRKIDALPGWGSNTETLGPEPDINKQKLSAIVREKSKHFMKTTPAE</sequence>
<accession>A0ACA9LMX5</accession>
<dbReference type="Proteomes" id="UP000789920">
    <property type="component" value="Unassembled WGS sequence"/>
</dbReference>
<feature type="non-terminal residue" evidence="1">
    <location>
        <position position="183"/>
    </location>
</feature>
<reference evidence="1" key="1">
    <citation type="submission" date="2021-06" db="EMBL/GenBank/DDBJ databases">
        <authorList>
            <person name="Kallberg Y."/>
            <person name="Tangrot J."/>
            <person name="Rosling A."/>
        </authorList>
    </citation>
    <scope>NUCLEOTIDE SEQUENCE</scope>
    <source>
        <strain evidence="1">MA461A</strain>
    </source>
</reference>
<dbReference type="EMBL" id="CAJVQC010004304">
    <property type="protein sequence ID" value="CAG8538754.1"/>
    <property type="molecule type" value="Genomic_DNA"/>
</dbReference>
<protein>
    <submittedName>
        <fullName evidence="1">3648_t:CDS:1</fullName>
    </submittedName>
</protein>
<comment type="caution">
    <text evidence="1">The sequence shown here is derived from an EMBL/GenBank/DDBJ whole genome shotgun (WGS) entry which is preliminary data.</text>
</comment>
<organism evidence="1 2">
    <name type="scientific">Racocetra persica</name>
    <dbReference type="NCBI Taxonomy" id="160502"/>
    <lineage>
        <taxon>Eukaryota</taxon>
        <taxon>Fungi</taxon>
        <taxon>Fungi incertae sedis</taxon>
        <taxon>Mucoromycota</taxon>
        <taxon>Glomeromycotina</taxon>
        <taxon>Glomeromycetes</taxon>
        <taxon>Diversisporales</taxon>
        <taxon>Gigasporaceae</taxon>
        <taxon>Racocetra</taxon>
    </lineage>
</organism>
<evidence type="ECO:0000313" key="2">
    <source>
        <dbReference type="Proteomes" id="UP000789920"/>
    </source>
</evidence>
<name>A0ACA9LMX5_9GLOM</name>
<keyword evidence="2" id="KW-1185">Reference proteome</keyword>
<proteinExistence type="predicted"/>